<accession>A0AAV7IW78</accession>
<gene>
    <name evidence="1" type="ORF">KQX54_000514</name>
</gene>
<dbReference type="EMBL" id="JAHXZJ010000411">
    <property type="protein sequence ID" value="KAH0558971.1"/>
    <property type="molecule type" value="Genomic_DNA"/>
</dbReference>
<dbReference type="Proteomes" id="UP000826195">
    <property type="component" value="Unassembled WGS sequence"/>
</dbReference>
<reference evidence="1 2" key="1">
    <citation type="journal article" date="2021" name="J. Hered.">
        <title>A chromosome-level genome assembly of the parasitoid wasp, Cotesia glomerata (Hymenoptera: Braconidae).</title>
        <authorList>
            <person name="Pinto B.J."/>
            <person name="Weis J.J."/>
            <person name="Gamble T."/>
            <person name="Ode P.J."/>
            <person name="Paul R."/>
            <person name="Zaspel J.M."/>
        </authorList>
    </citation>
    <scope>NUCLEOTIDE SEQUENCE [LARGE SCALE GENOMIC DNA]</scope>
    <source>
        <strain evidence="1">CgM1</strain>
    </source>
</reference>
<evidence type="ECO:0000313" key="2">
    <source>
        <dbReference type="Proteomes" id="UP000826195"/>
    </source>
</evidence>
<proteinExistence type="predicted"/>
<sequence length="101" mass="11204">MVHWPTNNPERQQWVWVRVAMLILDNGEASGRWNARDGLGIGIQEQRSSPAPVSILSRRRLWALGVSVDHLRTPGAGVLGPPRGATTCPDTIELSREPCFH</sequence>
<evidence type="ECO:0000313" key="1">
    <source>
        <dbReference type="EMBL" id="KAH0558971.1"/>
    </source>
</evidence>
<organism evidence="1 2">
    <name type="scientific">Cotesia glomerata</name>
    <name type="common">Lepidopteran parasitic wasp</name>
    <name type="synonym">Apanteles glomeratus</name>
    <dbReference type="NCBI Taxonomy" id="32391"/>
    <lineage>
        <taxon>Eukaryota</taxon>
        <taxon>Metazoa</taxon>
        <taxon>Ecdysozoa</taxon>
        <taxon>Arthropoda</taxon>
        <taxon>Hexapoda</taxon>
        <taxon>Insecta</taxon>
        <taxon>Pterygota</taxon>
        <taxon>Neoptera</taxon>
        <taxon>Endopterygota</taxon>
        <taxon>Hymenoptera</taxon>
        <taxon>Apocrita</taxon>
        <taxon>Ichneumonoidea</taxon>
        <taxon>Braconidae</taxon>
        <taxon>Microgastrinae</taxon>
        <taxon>Cotesia</taxon>
    </lineage>
</organism>
<keyword evidence="2" id="KW-1185">Reference proteome</keyword>
<comment type="caution">
    <text evidence="1">The sequence shown here is derived from an EMBL/GenBank/DDBJ whole genome shotgun (WGS) entry which is preliminary data.</text>
</comment>
<protein>
    <submittedName>
        <fullName evidence="1">Uncharacterized protein</fullName>
    </submittedName>
</protein>
<name>A0AAV7IW78_COTGL</name>
<dbReference type="AlphaFoldDB" id="A0AAV7IW78"/>